<dbReference type="Proteomes" id="UP001526166">
    <property type="component" value="Unassembled WGS sequence"/>
</dbReference>
<gene>
    <name evidence="1" type="ORF">OE699_02125</name>
</gene>
<proteinExistence type="predicted"/>
<dbReference type="InterPro" id="IPR038713">
    <property type="entry name" value="Terminase_Gp1_N_sf"/>
</dbReference>
<sequence>MAGKNKKPLNYADRIKSRGVNHPQAALRSPKQEAFAQAFLVDFDGARAVIEAGYGAMLGPRILPLLLRSPKIQARLKTLQEKPFPFLRREHLHRALAARANVQHEHLFTRNPMTGEWDLDLARAAAKDLNSLLFEQSVTLSKGRKTTVTRIKSADPSQALDILAKNYGFLDFDPNAGEPDALTRILLRAQGTAFPVATERKREQDTT</sequence>
<evidence type="ECO:0000313" key="1">
    <source>
        <dbReference type="EMBL" id="MCV2877637.1"/>
    </source>
</evidence>
<protein>
    <submittedName>
        <fullName evidence="1">Terminase small subunit</fullName>
    </submittedName>
</protein>
<accession>A0ABT2ZVK6</accession>
<dbReference type="Gene3D" id="1.10.10.1400">
    <property type="entry name" value="Terminase, small subunit, N-terminal DNA-binding domain, HTH motif"/>
    <property type="match status" value="1"/>
</dbReference>
<name>A0ABT2ZVK6_9RHOB</name>
<keyword evidence="2" id="KW-1185">Reference proteome</keyword>
<dbReference type="RefSeq" id="WP_263846922.1">
    <property type="nucleotide sequence ID" value="NZ_JAOWKW010000001.1"/>
</dbReference>
<organism evidence="1 2">
    <name type="scientific">Sedimentimonas flavescens</name>
    <dbReference type="NCBI Taxonomy" id="2851012"/>
    <lineage>
        <taxon>Bacteria</taxon>
        <taxon>Pseudomonadati</taxon>
        <taxon>Pseudomonadota</taxon>
        <taxon>Alphaproteobacteria</taxon>
        <taxon>Rhodobacterales</taxon>
        <taxon>Rhodobacter group</taxon>
        <taxon>Sedimentimonas</taxon>
    </lineage>
</organism>
<comment type="caution">
    <text evidence="1">The sequence shown here is derived from an EMBL/GenBank/DDBJ whole genome shotgun (WGS) entry which is preliminary data.</text>
</comment>
<evidence type="ECO:0000313" key="2">
    <source>
        <dbReference type="Proteomes" id="UP001526166"/>
    </source>
</evidence>
<reference evidence="1 2" key="1">
    <citation type="submission" date="2022-10" db="EMBL/GenBank/DDBJ databases">
        <title>Sinirhodobacter sp. nov., isolated from ocean surface sediments.</title>
        <authorList>
            <person name="He W."/>
            <person name="Wang L."/>
            <person name="Zhang D.-F."/>
        </authorList>
    </citation>
    <scope>NUCLEOTIDE SEQUENCE [LARGE SCALE GENOMIC DNA]</scope>
    <source>
        <strain evidence="1 2">WL0115</strain>
    </source>
</reference>
<dbReference type="EMBL" id="JAOWKW010000001">
    <property type="protein sequence ID" value="MCV2877637.1"/>
    <property type="molecule type" value="Genomic_DNA"/>
</dbReference>